<proteinExistence type="predicted"/>
<dbReference type="Pfam" id="PF21117">
    <property type="entry name" value="MRB1590_C"/>
    <property type="match status" value="1"/>
</dbReference>
<dbReference type="InterPro" id="IPR046833">
    <property type="entry name" value="ABC_N"/>
</dbReference>
<evidence type="ECO:0000259" key="3">
    <source>
        <dbReference type="Pfam" id="PF21117"/>
    </source>
</evidence>
<dbReference type="AlphaFoldDB" id="A0A975U8B7"/>
<dbReference type="KEGG" id="vos:KNV97_02845"/>
<feature type="domain" description="ATPase of the ABC class N-terminal" evidence="2">
    <location>
        <begin position="2"/>
        <end position="151"/>
    </location>
</feature>
<feature type="domain" description="MRB1590-like C-terminal" evidence="3">
    <location>
        <begin position="455"/>
        <end position="547"/>
    </location>
</feature>
<dbReference type="InterPro" id="IPR019195">
    <property type="entry name" value="ABC_ATPase_put"/>
</dbReference>
<dbReference type="Proteomes" id="UP000694232">
    <property type="component" value="Chromosome 2"/>
</dbReference>
<evidence type="ECO:0000313" key="5">
    <source>
        <dbReference type="Proteomes" id="UP000694232"/>
    </source>
</evidence>
<evidence type="ECO:0000313" key="4">
    <source>
        <dbReference type="EMBL" id="QXO16461.1"/>
    </source>
</evidence>
<dbReference type="EMBL" id="CP076642">
    <property type="protein sequence ID" value="QXO16461.1"/>
    <property type="molecule type" value="Genomic_DNA"/>
</dbReference>
<dbReference type="PANTHER" id="PTHR38149">
    <property type="entry name" value="ATPASE"/>
    <property type="match status" value="1"/>
</dbReference>
<feature type="domain" description="ATPase of the ABC class C-terminal" evidence="1">
    <location>
        <begin position="157"/>
        <end position="435"/>
    </location>
</feature>
<organism evidence="4 5">
    <name type="scientific">Vibrio ostreae</name>
    <dbReference type="NCBI Taxonomy" id="2841925"/>
    <lineage>
        <taxon>Bacteria</taxon>
        <taxon>Pseudomonadati</taxon>
        <taxon>Pseudomonadota</taxon>
        <taxon>Gammaproteobacteria</taxon>
        <taxon>Vibrionales</taxon>
        <taxon>Vibrionaceae</taxon>
        <taxon>Vibrio</taxon>
    </lineage>
</organism>
<dbReference type="Pfam" id="PF20446">
    <property type="entry name" value="ABC_N"/>
    <property type="match status" value="1"/>
</dbReference>
<protein>
    <submittedName>
        <fullName evidence="4">ABC-ATPase domain-containing protein</fullName>
    </submittedName>
</protein>
<evidence type="ECO:0000259" key="2">
    <source>
        <dbReference type="Pfam" id="PF20446"/>
    </source>
</evidence>
<name>A0A975U8B7_9VIBR</name>
<dbReference type="Pfam" id="PF09818">
    <property type="entry name" value="ABC_ATPase"/>
    <property type="match status" value="1"/>
</dbReference>
<dbReference type="PANTHER" id="PTHR38149:SF1">
    <property type="entry name" value="ATPASE"/>
    <property type="match status" value="1"/>
</dbReference>
<dbReference type="RefSeq" id="WP_218562078.1">
    <property type="nucleotide sequence ID" value="NZ_CP076642.1"/>
</dbReference>
<accession>A0A975U8B7</accession>
<dbReference type="InterPro" id="IPR049069">
    <property type="entry name" value="MRB1590-like_C"/>
</dbReference>
<evidence type="ECO:0000259" key="1">
    <source>
        <dbReference type="Pfam" id="PF09818"/>
    </source>
</evidence>
<reference evidence="4" key="1">
    <citation type="submission" date="2021-06" db="EMBL/GenBank/DDBJ databases">
        <title>Vibrio nov. sp., novel gut bacterium isolated from Yellow Sea oyster.</title>
        <authorList>
            <person name="Muhammad N."/>
            <person name="Nguyen T.H."/>
            <person name="Lee Y.-J."/>
            <person name="Ko J."/>
            <person name="Kim S.-G."/>
        </authorList>
    </citation>
    <scope>NUCLEOTIDE SEQUENCE</scope>
    <source>
        <strain evidence="4">OG9-811</strain>
    </source>
</reference>
<dbReference type="InterPro" id="IPR046834">
    <property type="entry name" value="ABC_ATPase_C"/>
</dbReference>
<sequence>MDVLTANLKKLEKQNYRAYQQIKGQYDFGDFTLYIDHIQSDPYASASRLRSTRAWSLTGLEWLREKSASYQIAARDFIARTFAELAKQENALSIALTGQTVLDNTAVLFNDQGIELRFRMHMPAEGRNILAKKALNILTFHLPKFIRRATLERELDKAALIHHCEVVEDQDALRAQLAEHGLVAFVANGSILPRVAGNCDLPMKDAVAFSAPSSLSVTLDTPNQGPLTGLGIRKGITLIVGGGFHGKSTLLTALERAIYNHIPGDGRERIVTDANAVKIRAEDGRCVHSLNLANYINHLPMGKSTTDFSTQDASGSTSQAAWLQESIEAGASTLLIDEDTSATNFMIRDERMQALVSKGDEPITPLVDRIGQLRNDLDISTLIVMGGSGDYLDVADSVIQMHDYQAVDVTEKARQVIAQHPSERRNESESPLATFAPRSLNRAALQKILADGNFRVAAKGVDSLRFGKEFADLTALEQLESSAQVHAIGWLWFQLAQLPGWSKNPAKDMEAMLSDQWHVVMPNHGDLAKPRIVDAMAALNRMRKSQFKAC</sequence>
<keyword evidence="5" id="KW-1185">Reference proteome</keyword>
<gene>
    <name evidence="4" type="ORF">KNV97_02845</name>
</gene>